<dbReference type="RefSeq" id="WP_091641445.1">
    <property type="nucleotide sequence ID" value="NZ_FOEG01000002.1"/>
</dbReference>
<dbReference type="Proteomes" id="UP000199657">
    <property type="component" value="Unassembled WGS sequence"/>
</dbReference>
<gene>
    <name evidence="2" type="ORF">SAMN04488052_102511</name>
</gene>
<organism evidence="2 3">
    <name type="scientific">Aquisalimonas asiatica</name>
    <dbReference type="NCBI Taxonomy" id="406100"/>
    <lineage>
        <taxon>Bacteria</taxon>
        <taxon>Pseudomonadati</taxon>
        <taxon>Pseudomonadota</taxon>
        <taxon>Gammaproteobacteria</taxon>
        <taxon>Chromatiales</taxon>
        <taxon>Ectothiorhodospiraceae</taxon>
        <taxon>Aquisalimonas</taxon>
    </lineage>
</organism>
<sequence length="346" mass="36993">MRKKSITTAGILAIALGTTGCFNGGSSSNGGDEIDLDIVRAQEVYDGEVELQDTADLTDGDDAALAMDFAYFAYLLETAIDSFEEVTQQNRSNGSETVEGDCVGQPNGSVEVEDEASFGDDGTKEVTSTWTTDEDDGYCVEMLSQRDVAVRFHGEVTQVTETDSQHEKRVGVTTYEDFEMEWAQPEPSDDDPLQVIIDGEDHRGNVHVGSEPGEDGVESYIAIALDVRLPDLGGGDEVHAILRNLHIGTDVDSVIDMELASPFMDGAVTTDQAGKQQFFDGTCDSGPLAPGQDADRGLVTMMAGDSEYEADLADASPGCGEFSLYDSGSGQLIGVDYDLLSQLLDQ</sequence>
<dbReference type="AlphaFoldDB" id="A0A1H8S5J0"/>
<feature type="region of interest" description="Disordered" evidence="1">
    <location>
        <begin position="90"/>
        <end position="130"/>
    </location>
</feature>
<dbReference type="PROSITE" id="PS51257">
    <property type="entry name" value="PROKAR_LIPOPROTEIN"/>
    <property type="match status" value="1"/>
</dbReference>
<keyword evidence="3" id="KW-1185">Reference proteome</keyword>
<protein>
    <submittedName>
        <fullName evidence="2">Uncharacterized protein</fullName>
    </submittedName>
</protein>
<evidence type="ECO:0000256" key="1">
    <source>
        <dbReference type="SAM" id="MobiDB-lite"/>
    </source>
</evidence>
<evidence type="ECO:0000313" key="2">
    <source>
        <dbReference type="EMBL" id="SEO73895.1"/>
    </source>
</evidence>
<reference evidence="2 3" key="1">
    <citation type="submission" date="2016-10" db="EMBL/GenBank/DDBJ databases">
        <authorList>
            <person name="de Groot N.N."/>
        </authorList>
    </citation>
    <scope>NUCLEOTIDE SEQUENCE [LARGE SCALE GENOMIC DNA]</scope>
    <source>
        <strain evidence="2 3">CGMCC 1.6291</strain>
    </source>
</reference>
<dbReference type="EMBL" id="FOEG01000002">
    <property type="protein sequence ID" value="SEO73895.1"/>
    <property type="molecule type" value="Genomic_DNA"/>
</dbReference>
<proteinExistence type="predicted"/>
<name>A0A1H8S5J0_9GAMM</name>
<evidence type="ECO:0000313" key="3">
    <source>
        <dbReference type="Proteomes" id="UP000199657"/>
    </source>
</evidence>
<accession>A0A1H8S5J0</accession>